<dbReference type="EMBL" id="CAJOBH010213868">
    <property type="protein sequence ID" value="CAF5017391.1"/>
    <property type="molecule type" value="Genomic_DNA"/>
</dbReference>
<protein>
    <submittedName>
        <fullName evidence="3">Uncharacterized protein</fullName>
    </submittedName>
</protein>
<organism evidence="3 4">
    <name type="scientific">Rotaria magnacalcarata</name>
    <dbReference type="NCBI Taxonomy" id="392030"/>
    <lineage>
        <taxon>Eukaryota</taxon>
        <taxon>Metazoa</taxon>
        <taxon>Spiralia</taxon>
        <taxon>Gnathifera</taxon>
        <taxon>Rotifera</taxon>
        <taxon>Eurotatoria</taxon>
        <taxon>Bdelloidea</taxon>
        <taxon>Philodinida</taxon>
        <taxon>Philodinidae</taxon>
        <taxon>Rotaria</taxon>
    </lineage>
</organism>
<evidence type="ECO:0000313" key="2">
    <source>
        <dbReference type="EMBL" id="CAF5016774.1"/>
    </source>
</evidence>
<reference evidence="3" key="1">
    <citation type="submission" date="2021-02" db="EMBL/GenBank/DDBJ databases">
        <authorList>
            <person name="Nowell W R."/>
        </authorList>
    </citation>
    <scope>NUCLEOTIDE SEQUENCE</scope>
</reference>
<comment type="caution">
    <text evidence="3">The sequence shown here is derived from an EMBL/GenBank/DDBJ whole genome shotgun (WGS) entry which is preliminary data.</text>
</comment>
<dbReference type="Proteomes" id="UP000681967">
    <property type="component" value="Unassembled WGS sequence"/>
</dbReference>
<gene>
    <name evidence="1" type="ORF">BYL167_LOCUS55823</name>
    <name evidence="2" type="ORF">BYL167_LOCUS55842</name>
    <name evidence="3" type="ORF">BYL167_LOCUS55856</name>
</gene>
<name>A0A8S3DIJ0_9BILA</name>
<dbReference type="AlphaFoldDB" id="A0A8S3DIJ0"/>
<sequence length="33" mass="3804">MIQTISIADQQHHQFRGGLFNFFSDINQPQLTA</sequence>
<evidence type="ECO:0000313" key="3">
    <source>
        <dbReference type="EMBL" id="CAF5017391.1"/>
    </source>
</evidence>
<evidence type="ECO:0000313" key="1">
    <source>
        <dbReference type="EMBL" id="CAF5016104.1"/>
    </source>
</evidence>
<dbReference type="EMBL" id="CAJOBH010213573">
    <property type="protein sequence ID" value="CAF5016774.1"/>
    <property type="molecule type" value="Genomic_DNA"/>
</dbReference>
<proteinExistence type="predicted"/>
<evidence type="ECO:0000313" key="4">
    <source>
        <dbReference type="Proteomes" id="UP000681967"/>
    </source>
</evidence>
<feature type="non-terminal residue" evidence="3">
    <location>
        <position position="33"/>
    </location>
</feature>
<accession>A0A8S3DIJ0</accession>
<dbReference type="EMBL" id="CAJOBH010213276">
    <property type="protein sequence ID" value="CAF5016104.1"/>
    <property type="molecule type" value="Genomic_DNA"/>
</dbReference>